<sequence length="302" mass="35028">MDQGVVEGVAEVKRVVKDHFEGRFNKQEIPRPKLTGLEFNRLSDKERVMLEEEFSREEIKEVVFSCKGDRSPRPDGFNLGFIKKCWEIVGNEVVLCIQDFHLKDSLPRALSVIYGLNSQGFKISDGMSYDLLQFADDTILMCEGSWRNLWAIKVVLRGFEMVYGLRESMWKRKFYGIGLEHTFLQETYDKKGVAWISWKKICKRKDEGGLGIKDMEMFNKALLSKCLWRFLSGENAIWKGVLKVKYDVLADRILLKKRPGKKRLESLLWKGAGQGLRCVSSMGSWVDNRWLWHIEGNIGEDK</sequence>
<keyword evidence="2" id="KW-1185">Reference proteome</keyword>
<name>A0AAV0ZWB2_VICFA</name>
<dbReference type="AlphaFoldDB" id="A0AAV0ZWB2"/>
<gene>
    <name evidence="1" type="ORF">VFH_II259720</name>
</gene>
<protein>
    <submittedName>
        <fullName evidence="1">Uncharacterized protein</fullName>
    </submittedName>
</protein>
<evidence type="ECO:0000313" key="1">
    <source>
        <dbReference type="EMBL" id="CAI8601182.1"/>
    </source>
</evidence>
<organism evidence="1 2">
    <name type="scientific">Vicia faba</name>
    <name type="common">Broad bean</name>
    <name type="synonym">Faba vulgaris</name>
    <dbReference type="NCBI Taxonomy" id="3906"/>
    <lineage>
        <taxon>Eukaryota</taxon>
        <taxon>Viridiplantae</taxon>
        <taxon>Streptophyta</taxon>
        <taxon>Embryophyta</taxon>
        <taxon>Tracheophyta</taxon>
        <taxon>Spermatophyta</taxon>
        <taxon>Magnoliopsida</taxon>
        <taxon>eudicotyledons</taxon>
        <taxon>Gunneridae</taxon>
        <taxon>Pentapetalae</taxon>
        <taxon>rosids</taxon>
        <taxon>fabids</taxon>
        <taxon>Fabales</taxon>
        <taxon>Fabaceae</taxon>
        <taxon>Papilionoideae</taxon>
        <taxon>50 kb inversion clade</taxon>
        <taxon>NPAAA clade</taxon>
        <taxon>Hologalegina</taxon>
        <taxon>IRL clade</taxon>
        <taxon>Fabeae</taxon>
        <taxon>Vicia</taxon>
    </lineage>
</organism>
<reference evidence="1 2" key="1">
    <citation type="submission" date="2023-01" db="EMBL/GenBank/DDBJ databases">
        <authorList>
            <person name="Kreplak J."/>
        </authorList>
    </citation>
    <scope>NUCLEOTIDE SEQUENCE [LARGE SCALE GENOMIC DNA]</scope>
</reference>
<proteinExistence type="predicted"/>
<evidence type="ECO:0000313" key="2">
    <source>
        <dbReference type="Proteomes" id="UP001157006"/>
    </source>
</evidence>
<dbReference type="Proteomes" id="UP001157006">
    <property type="component" value="Chromosome 2"/>
</dbReference>
<dbReference type="EMBL" id="OX451737">
    <property type="protein sequence ID" value="CAI8601182.1"/>
    <property type="molecule type" value="Genomic_DNA"/>
</dbReference>
<accession>A0AAV0ZWB2</accession>